<organism evidence="2 3">
    <name type="scientific">Halteria grandinella</name>
    <dbReference type="NCBI Taxonomy" id="5974"/>
    <lineage>
        <taxon>Eukaryota</taxon>
        <taxon>Sar</taxon>
        <taxon>Alveolata</taxon>
        <taxon>Ciliophora</taxon>
        <taxon>Intramacronucleata</taxon>
        <taxon>Spirotrichea</taxon>
        <taxon>Stichotrichia</taxon>
        <taxon>Sporadotrichida</taxon>
        <taxon>Halteriidae</taxon>
        <taxon>Halteria</taxon>
    </lineage>
</organism>
<proteinExistence type="predicted"/>
<comment type="caution">
    <text evidence="2">The sequence shown here is derived from an EMBL/GenBank/DDBJ whole genome shotgun (WGS) entry which is preliminary data.</text>
</comment>
<gene>
    <name evidence="2" type="ORF">FGO68_gene12771</name>
</gene>
<dbReference type="EMBL" id="RRYP01000897">
    <property type="protein sequence ID" value="TNV86688.1"/>
    <property type="molecule type" value="Genomic_DNA"/>
</dbReference>
<dbReference type="Proteomes" id="UP000785679">
    <property type="component" value="Unassembled WGS sequence"/>
</dbReference>
<evidence type="ECO:0000313" key="2">
    <source>
        <dbReference type="EMBL" id="TNV86688.1"/>
    </source>
</evidence>
<name>A0A8J8T9X1_HALGN</name>
<feature type="chain" id="PRO_5035183811" evidence="1">
    <location>
        <begin position="21"/>
        <end position="280"/>
    </location>
</feature>
<protein>
    <submittedName>
        <fullName evidence="2">Uncharacterized protein</fullName>
    </submittedName>
</protein>
<accession>A0A8J8T9X1</accession>
<reference evidence="2" key="1">
    <citation type="submission" date="2019-06" db="EMBL/GenBank/DDBJ databases">
        <authorList>
            <person name="Zheng W."/>
        </authorList>
    </citation>
    <scope>NUCLEOTIDE SEQUENCE</scope>
    <source>
        <strain evidence="2">QDHG01</strain>
    </source>
</reference>
<dbReference type="AlphaFoldDB" id="A0A8J8T9X1"/>
<keyword evidence="1" id="KW-0732">Signal</keyword>
<evidence type="ECO:0000313" key="3">
    <source>
        <dbReference type="Proteomes" id="UP000785679"/>
    </source>
</evidence>
<keyword evidence="3" id="KW-1185">Reference proteome</keyword>
<sequence>MLLSIATLCILMMLYETIAAATMEQKCKRNLFPIVFGGNLGESSIDALVHFTDQEFREMLAIGGFTKDSQLVSEQGVKYPYVAKYSMDRVLYEWGKYFIMDQSYIIDMAVNDEGTILISFMAPQFIMVVQSAQDGYMRLSLKYKKNVASDSRQNNLILISPQDSHFGYLFMDKREGNDIGFTLIKFDYLNDGTVYWYMTSSSNLATVDHSYGFLFAETPGHILIYSQSSLTGNQMLDCIDTSTSQTKWTIKLVILTDYPLQFGWTLYDTQKQHFLMEQSY</sequence>
<evidence type="ECO:0000256" key="1">
    <source>
        <dbReference type="SAM" id="SignalP"/>
    </source>
</evidence>
<feature type="signal peptide" evidence="1">
    <location>
        <begin position="1"/>
        <end position="20"/>
    </location>
</feature>